<dbReference type="EnsemblPlants" id="OB10G17360.1">
    <property type="protein sequence ID" value="OB10G17360.1"/>
    <property type="gene ID" value="OB10G17360"/>
</dbReference>
<proteinExistence type="predicted"/>
<dbReference type="AlphaFoldDB" id="J3N2I8"/>
<dbReference type="Proteomes" id="UP000006038">
    <property type="component" value="Chromosome 10"/>
</dbReference>
<evidence type="ECO:0000313" key="2">
    <source>
        <dbReference type="EnsemblPlants" id="OB10G17360.1"/>
    </source>
</evidence>
<name>J3N2I8_ORYBR</name>
<dbReference type="Gramene" id="OB10G17360.1">
    <property type="protein sequence ID" value="OB10G17360.1"/>
    <property type="gene ID" value="OB10G17360"/>
</dbReference>
<dbReference type="HOGENOM" id="CLU_1386085_0_0_1"/>
<feature type="compositionally biased region" description="Basic residues" evidence="1">
    <location>
        <begin position="130"/>
        <end position="146"/>
    </location>
</feature>
<evidence type="ECO:0000256" key="1">
    <source>
        <dbReference type="SAM" id="MobiDB-lite"/>
    </source>
</evidence>
<feature type="region of interest" description="Disordered" evidence="1">
    <location>
        <begin position="73"/>
        <end position="175"/>
    </location>
</feature>
<reference evidence="2" key="2">
    <citation type="submission" date="2013-04" db="UniProtKB">
        <authorList>
            <consortium name="EnsemblPlants"/>
        </authorList>
    </citation>
    <scope>IDENTIFICATION</scope>
</reference>
<accession>J3N2I8</accession>
<sequence length="197" mass="22164">MPALRTLSSHLLHIRHRHPDIPGGGAAVLGLHDPSSGSLEPPMAGHPFSAALITTHECTFRLLHGDLLHTREAPKRRWRRGRKGRPPRQRQRQGVGAKDDQDRQRRRGRQELNPVPLRLQRRRRQEEGGRRHRRRRRAAQAHHRVRAKEGRQDGEASGDLEPAAPARQPGGAHPLGDIPGGILKAICSNFWLLPSLN</sequence>
<protein>
    <submittedName>
        <fullName evidence="2">Uncharacterized protein</fullName>
    </submittedName>
</protein>
<evidence type="ECO:0000313" key="3">
    <source>
        <dbReference type="Proteomes" id="UP000006038"/>
    </source>
</evidence>
<feature type="compositionally biased region" description="Basic residues" evidence="1">
    <location>
        <begin position="76"/>
        <end position="91"/>
    </location>
</feature>
<reference evidence="2" key="1">
    <citation type="journal article" date="2013" name="Nat. Commun.">
        <title>Whole-genome sequencing of Oryza brachyantha reveals mechanisms underlying Oryza genome evolution.</title>
        <authorList>
            <person name="Chen J."/>
            <person name="Huang Q."/>
            <person name="Gao D."/>
            <person name="Wang J."/>
            <person name="Lang Y."/>
            <person name="Liu T."/>
            <person name="Li B."/>
            <person name="Bai Z."/>
            <person name="Luis Goicoechea J."/>
            <person name="Liang C."/>
            <person name="Chen C."/>
            <person name="Zhang W."/>
            <person name="Sun S."/>
            <person name="Liao Y."/>
            <person name="Zhang X."/>
            <person name="Yang L."/>
            <person name="Song C."/>
            <person name="Wang M."/>
            <person name="Shi J."/>
            <person name="Liu G."/>
            <person name="Liu J."/>
            <person name="Zhou H."/>
            <person name="Zhou W."/>
            <person name="Yu Q."/>
            <person name="An N."/>
            <person name="Chen Y."/>
            <person name="Cai Q."/>
            <person name="Wang B."/>
            <person name="Liu B."/>
            <person name="Min J."/>
            <person name="Huang Y."/>
            <person name="Wu H."/>
            <person name="Li Z."/>
            <person name="Zhang Y."/>
            <person name="Yin Y."/>
            <person name="Song W."/>
            <person name="Jiang J."/>
            <person name="Jackson S.A."/>
            <person name="Wing R.A."/>
            <person name="Wang J."/>
            <person name="Chen M."/>
        </authorList>
    </citation>
    <scope>NUCLEOTIDE SEQUENCE [LARGE SCALE GENOMIC DNA]</scope>
    <source>
        <strain evidence="2">cv. IRGC 101232</strain>
    </source>
</reference>
<keyword evidence="3" id="KW-1185">Reference proteome</keyword>
<organism evidence="2">
    <name type="scientific">Oryza brachyantha</name>
    <name type="common">malo sina</name>
    <dbReference type="NCBI Taxonomy" id="4533"/>
    <lineage>
        <taxon>Eukaryota</taxon>
        <taxon>Viridiplantae</taxon>
        <taxon>Streptophyta</taxon>
        <taxon>Embryophyta</taxon>
        <taxon>Tracheophyta</taxon>
        <taxon>Spermatophyta</taxon>
        <taxon>Magnoliopsida</taxon>
        <taxon>Liliopsida</taxon>
        <taxon>Poales</taxon>
        <taxon>Poaceae</taxon>
        <taxon>BOP clade</taxon>
        <taxon>Oryzoideae</taxon>
        <taxon>Oryzeae</taxon>
        <taxon>Oryzinae</taxon>
        <taxon>Oryza</taxon>
    </lineage>
</organism>